<dbReference type="PANTHER" id="PTHR31111">
    <property type="entry name" value="BNAA05G37150D PROTEIN-RELATED"/>
    <property type="match status" value="1"/>
</dbReference>
<evidence type="ECO:0000259" key="1">
    <source>
        <dbReference type="PROSITE" id="PS50181"/>
    </source>
</evidence>
<dbReference type="PANTHER" id="PTHR31111:SF136">
    <property type="entry name" value="F-BOX ASSOCIATED DOMAIN-CONTAINING PROTEIN"/>
    <property type="match status" value="1"/>
</dbReference>
<dbReference type="InterPro" id="IPR036047">
    <property type="entry name" value="F-box-like_dom_sf"/>
</dbReference>
<dbReference type="PROSITE" id="PS50181">
    <property type="entry name" value="FBOX"/>
    <property type="match status" value="1"/>
</dbReference>
<dbReference type="OrthoDB" id="1924677at2759"/>
<dbReference type="CDD" id="cd22157">
    <property type="entry name" value="F-box_AtFBW1-like"/>
    <property type="match status" value="1"/>
</dbReference>
<dbReference type="SMART" id="SM00256">
    <property type="entry name" value="FBOX"/>
    <property type="match status" value="1"/>
</dbReference>
<dbReference type="Pfam" id="PF12937">
    <property type="entry name" value="F-box-like"/>
    <property type="match status" value="1"/>
</dbReference>
<keyword evidence="3" id="KW-1185">Reference proteome</keyword>
<comment type="caution">
    <text evidence="2">The sequence shown here is derived from an EMBL/GenBank/DDBJ whole genome shotgun (WGS) entry which is preliminary data.</text>
</comment>
<dbReference type="InterPro" id="IPR001810">
    <property type="entry name" value="F-box_dom"/>
</dbReference>
<organism evidence="2 3">
    <name type="scientific">Corchorus olitorius</name>
    <dbReference type="NCBI Taxonomy" id="93759"/>
    <lineage>
        <taxon>Eukaryota</taxon>
        <taxon>Viridiplantae</taxon>
        <taxon>Streptophyta</taxon>
        <taxon>Embryophyta</taxon>
        <taxon>Tracheophyta</taxon>
        <taxon>Spermatophyta</taxon>
        <taxon>Magnoliopsida</taxon>
        <taxon>eudicotyledons</taxon>
        <taxon>Gunneridae</taxon>
        <taxon>Pentapetalae</taxon>
        <taxon>rosids</taxon>
        <taxon>malvids</taxon>
        <taxon>Malvales</taxon>
        <taxon>Malvaceae</taxon>
        <taxon>Grewioideae</taxon>
        <taxon>Apeibeae</taxon>
        <taxon>Corchorus</taxon>
    </lineage>
</organism>
<evidence type="ECO:0000313" key="3">
    <source>
        <dbReference type="Proteomes" id="UP000187203"/>
    </source>
</evidence>
<dbReference type="Proteomes" id="UP000187203">
    <property type="component" value="Unassembled WGS sequence"/>
</dbReference>
<feature type="domain" description="F-box" evidence="1">
    <location>
        <begin position="3"/>
        <end position="53"/>
    </location>
</feature>
<proteinExistence type="predicted"/>
<gene>
    <name evidence="2" type="ORF">COLO4_15957</name>
</gene>
<evidence type="ECO:0000313" key="2">
    <source>
        <dbReference type="EMBL" id="OMO95356.1"/>
    </source>
</evidence>
<reference evidence="3" key="1">
    <citation type="submission" date="2013-09" db="EMBL/GenBank/DDBJ databases">
        <title>Corchorus olitorius genome sequencing.</title>
        <authorList>
            <person name="Alam M."/>
            <person name="Haque M.S."/>
            <person name="Islam M.S."/>
            <person name="Emdad E.M."/>
            <person name="Islam M.M."/>
            <person name="Ahmed B."/>
            <person name="Halim A."/>
            <person name="Hossen Q.M.M."/>
            <person name="Hossain M.Z."/>
            <person name="Ahmed R."/>
            <person name="Khan M.M."/>
            <person name="Islam R."/>
            <person name="Rashid M.M."/>
            <person name="Khan S.A."/>
            <person name="Rahman M.S."/>
            <person name="Alam M."/>
            <person name="Yahiya A.S."/>
            <person name="Khan M.S."/>
            <person name="Azam M.S."/>
            <person name="Haque T."/>
            <person name="Lashkar M.Z.H."/>
            <person name="Akhand A.I."/>
            <person name="Morshed G."/>
            <person name="Roy S."/>
            <person name="Uddin K.S."/>
            <person name="Rabeya T."/>
            <person name="Hossain A.S."/>
            <person name="Chowdhury A."/>
            <person name="Snigdha A.R."/>
            <person name="Mortoza M.S."/>
            <person name="Matin S.A."/>
            <person name="Hoque S.M.E."/>
            <person name="Islam M.K."/>
            <person name="Roy D.K."/>
            <person name="Haider R."/>
            <person name="Moosa M.M."/>
            <person name="Elias S.M."/>
            <person name="Hasan A.M."/>
            <person name="Jahan S."/>
            <person name="Shafiuddin M."/>
            <person name="Mahmood N."/>
            <person name="Shommy N.S."/>
        </authorList>
    </citation>
    <scope>NUCLEOTIDE SEQUENCE [LARGE SCALE GENOMIC DNA]</scope>
    <source>
        <strain evidence="3">cv. O-4</strain>
    </source>
</reference>
<protein>
    <recommendedName>
        <fullName evidence="1">F-box domain-containing protein</fullName>
    </recommendedName>
</protein>
<name>A0A1R3JKH0_9ROSI</name>
<accession>A0A1R3JKH0</accession>
<dbReference type="AlphaFoldDB" id="A0A1R3JKH0"/>
<dbReference type="SUPFAM" id="SSF81383">
    <property type="entry name" value="F-box domain"/>
    <property type="match status" value="1"/>
</dbReference>
<dbReference type="EMBL" id="AWUE01015846">
    <property type="protein sequence ID" value="OMO95356.1"/>
    <property type="molecule type" value="Genomic_DNA"/>
</dbReference>
<sequence>MSEYLSISVPDEICIEILERLPVKSLVRFKATRKSWKSLINDPSFVDHHLNRSAAARCNKLVIFEELGNNSSNSVVRFLDLGNPSQTTMMEFPSTARTRRIVIFPFAILVPGKSWKIPNPPLPNSEYLKRHYAAALGYDFFVKTYKVVILRKGYCAVYNVKTNSWSDFEVEDDDLNPARWRYYLTLANGAPHWIKVDFYRSSHDDKFKVEIWVMMEHGVGESWTRLALSCDEIPTGKLYKPISFAKDGMISLVKEDNGVAIYIGKTKRIEIKTIKTRIDVLFRMLTSPYVESLVSI</sequence>
<dbReference type="Gene3D" id="1.20.1280.50">
    <property type="match status" value="1"/>
</dbReference>